<dbReference type="Pfam" id="PF01370">
    <property type="entry name" value="Epimerase"/>
    <property type="match status" value="1"/>
</dbReference>
<dbReference type="InterPro" id="IPR001509">
    <property type="entry name" value="Epimerase_deHydtase"/>
</dbReference>
<gene>
    <name evidence="2" type="ORF">AMPC_04160</name>
</gene>
<dbReference type="SUPFAM" id="SSF51735">
    <property type="entry name" value="NAD(P)-binding Rossmann-fold domains"/>
    <property type="match status" value="1"/>
</dbReference>
<evidence type="ECO:0000313" key="3">
    <source>
        <dbReference type="Proteomes" id="UP001162734"/>
    </source>
</evidence>
<dbReference type="PANTHER" id="PTHR48079">
    <property type="entry name" value="PROTEIN YEEZ"/>
    <property type="match status" value="1"/>
</dbReference>
<dbReference type="EMBL" id="AP025592">
    <property type="protein sequence ID" value="BDG07303.1"/>
    <property type="molecule type" value="Genomic_DNA"/>
</dbReference>
<organism evidence="2 3">
    <name type="scientific">Anaeromyxobacter paludicola</name>
    <dbReference type="NCBI Taxonomy" id="2918171"/>
    <lineage>
        <taxon>Bacteria</taxon>
        <taxon>Pseudomonadati</taxon>
        <taxon>Myxococcota</taxon>
        <taxon>Myxococcia</taxon>
        <taxon>Myxococcales</taxon>
        <taxon>Cystobacterineae</taxon>
        <taxon>Anaeromyxobacteraceae</taxon>
        <taxon>Anaeromyxobacter</taxon>
    </lineage>
</organism>
<dbReference type="RefSeq" id="WP_248343919.1">
    <property type="nucleotide sequence ID" value="NZ_AP025592.1"/>
</dbReference>
<evidence type="ECO:0000313" key="2">
    <source>
        <dbReference type="EMBL" id="BDG07303.1"/>
    </source>
</evidence>
<reference evidence="3" key="1">
    <citation type="journal article" date="2022" name="Int. J. Syst. Evol. Microbiol.">
        <title>Anaeromyxobacter oryzae sp. nov., Anaeromyxobacter diazotrophicus sp. nov. and Anaeromyxobacter paludicola sp. nov., isolated from paddy soils.</title>
        <authorList>
            <person name="Itoh H."/>
            <person name="Xu Z."/>
            <person name="Mise K."/>
            <person name="Masuda Y."/>
            <person name="Ushijima N."/>
            <person name="Hayakawa C."/>
            <person name="Shiratori Y."/>
            <person name="Senoo K."/>
        </authorList>
    </citation>
    <scope>NUCLEOTIDE SEQUENCE [LARGE SCALE GENOMIC DNA]</scope>
    <source>
        <strain evidence="3">Red630</strain>
    </source>
</reference>
<dbReference type="InterPro" id="IPR051783">
    <property type="entry name" value="NAD(P)-dependent_oxidoreduct"/>
</dbReference>
<sequence length="329" mass="35302">MRVGVTGANGFIGNHLVRFLLARGEAPVAFVQRGSDPRPLADLRGAIPQLEGDLLDPASLDRLAGACDVLVHLAAVNRYWAEDPAVFARVNVAGARNVAEACRRAGTRKLVHASSCITLGASDAPVPRGEDAPFNLGALSFAYAETKRAGEAEMERQAREHGLPVVIVHPTSAVGELDWGPTPIGKPVADIARGLWPVYVAGGACFIDVQDAVRGLWLALERGAPGRRYLLAGENLTNRAFMSLVAEVAGAARPRVKVPRACLAALAAGMEWAADHVTHRHPAVTRSMAALVGRYLWFDGRRAREELGFEPGPLRPAVERAVRWFRSRA</sequence>
<dbReference type="PANTHER" id="PTHR48079:SF6">
    <property type="entry name" value="NAD(P)-BINDING DOMAIN-CONTAINING PROTEIN-RELATED"/>
    <property type="match status" value="1"/>
</dbReference>
<feature type="domain" description="NAD-dependent epimerase/dehydratase" evidence="1">
    <location>
        <begin position="5"/>
        <end position="231"/>
    </location>
</feature>
<dbReference type="Gene3D" id="3.40.50.720">
    <property type="entry name" value="NAD(P)-binding Rossmann-like Domain"/>
    <property type="match status" value="1"/>
</dbReference>
<protein>
    <submittedName>
        <fullName evidence="2">NAD-dependent dehydratase</fullName>
    </submittedName>
</protein>
<dbReference type="InterPro" id="IPR036291">
    <property type="entry name" value="NAD(P)-bd_dom_sf"/>
</dbReference>
<dbReference type="Proteomes" id="UP001162734">
    <property type="component" value="Chromosome"/>
</dbReference>
<accession>A0ABN6N654</accession>
<evidence type="ECO:0000259" key="1">
    <source>
        <dbReference type="Pfam" id="PF01370"/>
    </source>
</evidence>
<keyword evidence="3" id="KW-1185">Reference proteome</keyword>
<proteinExistence type="predicted"/>
<name>A0ABN6N654_9BACT</name>